<dbReference type="RefSeq" id="WP_263424290.1">
    <property type="nucleotide sequence ID" value="NZ_CP083391.1"/>
</dbReference>
<sequence>MDYWKITNIETMSSIDEGIDDMKDPHLKSASSYNELEDLLNE</sequence>
<accession>A0A135ZA02</accession>
<evidence type="ECO:0000313" key="2">
    <source>
        <dbReference type="Proteomes" id="UP001253287"/>
    </source>
</evidence>
<organism evidence="1 2">
    <name type="scientific">Lactobacillus crispatus</name>
    <dbReference type="NCBI Taxonomy" id="47770"/>
    <lineage>
        <taxon>Bacteria</taxon>
        <taxon>Bacillati</taxon>
        <taxon>Bacillota</taxon>
        <taxon>Bacilli</taxon>
        <taxon>Lactobacillales</taxon>
        <taxon>Lactobacillaceae</taxon>
        <taxon>Lactobacillus</taxon>
    </lineage>
</organism>
<reference evidence="1" key="1">
    <citation type="submission" date="2023-08" db="EMBL/GenBank/DDBJ databases">
        <title>Lactobacillus from the Female Urinary Tract.</title>
        <authorList>
            <person name="Stegman N."/>
            <person name="Jackson B."/>
            <person name="Steiling M."/>
            <person name="Sedano C."/>
            <person name="Wolfe A."/>
            <person name="Putonti C."/>
        </authorList>
    </citation>
    <scope>NUCLEOTIDE SEQUENCE</scope>
    <source>
        <strain evidence="1">UMB5661</strain>
    </source>
</reference>
<evidence type="ECO:0000313" key="1">
    <source>
        <dbReference type="EMBL" id="MDT9610251.1"/>
    </source>
</evidence>
<name>A0A135ZA02_9LACO</name>
<dbReference type="EMBL" id="JAVTXN010000056">
    <property type="protein sequence ID" value="MDT9610251.1"/>
    <property type="molecule type" value="Genomic_DNA"/>
</dbReference>
<proteinExistence type="predicted"/>
<dbReference type="AlphaFoldDB" id="A0A135ZA02"/>
<protein>
    <submittedName>
        <fullName evidence="1">Uncharacterized protein</fullName>
    </submittedName>
</protein>
<dbReference type="Proteomes" id="UP001253287">
    <property type="component" value="Unassembled WGS sequence"/>
</dbReference>
<comment type="caution">
    <text evidence="1">The sequence shown here is derived from an EMBL/GenBank/DDBJ whole genome shotgun (WGS) entry which is preliminary data.</text>
</comment>
<gene>
    <name evidence="1" type="ORF">RON39_09030</name>
</gene>